<accession>A0ACB9B3K8</accession>
<organism evidence="1 2">
    <name type="scientific">Arctium lappa</name>
    <name type="common">Greater burdock</name>
    <name type="synonym">Lappa major</name>
    <dbReference type="NCBI Taxonomy" id="4217"/>
    <lineage>
        <taxon>Eukaryota</taxon>
        <taxon>Viridiplantae</taxon>
        <taxon>Streptophyta</taxon>
        <taxon>Embryophyta</taxon>
        <taxon>Tracheophyta</taxon>
        <taxon>Spermatophyta</taxon>
        <taxon>Magnoliopsida</taxon>
        <taxon>eudicotyledons</taxon>
        <taxon>Gunneridae</taxon>
        <taxon>Pentapetalae</taxon>
        <taxon>asterids</taxon>
        <taxon>campanulids</taxon>
        <taxon>Asterales</taxon>
        <taxon>Asteraceae</taxon>
        <taxon>Carduoideae</taxon>
        <taxon>Cardueae</taxon>
        <taxon>Arctiinae</taxon>
        <taxon>Arctium</taxon>
    </lineage>
</organism>
<comment type="caution">
    <text evidence="1">The sequence shown here is derived from an EMBL/GenBank/DDBJ whole genome shotgun (WGS) entry which is preliminary data.</text>
</comment>
<reference evidence="1 2" key="2">
    <citation type="journal article" date="2022" name="Mol. Ecol. Resour.">
        <title>The genomes of chicory, endive, great burdock and yacon provide insights into Asteraceae paleo-polyploidization history and plant inulin production.</title>
        <authorList>
            <person name="Fan W."/>
            <person name="Wang S."/>
            <person name="Wang H."/>
            <person name="Wang A."/>
            <person name="Jiang F."/>
            <person name="Liu H."/>
            <person name="Zhao H."/>
            <person name="Xu D."/>
            <person name="Zhang Y."/>
        </authorList>
    </citation>
    <scope>NUCLEOTIDE SEQUENCE [LARGE SCALE GENOMIC DNA]</scope>
    <source>
        <strain evidence="2">cv. Niubang</strain>
    </source>
</reference>
<evidence type="ECO:0000313" key="1">
    <source>
        <dbReference type="EMBL" id="KAI3715270.1"/>
    </source>
</evidence>
<gene>
    <name evidence="1" type="ORF">L6452_22245</name>
</gene>
<name>A0ACB9B3K8_ARCLA</name>
<keyword evidence="2" id="KW-1185">Reference proteome</keyword>
<dbReference type="EMBL" id="CM042053">
    <property type="protein sequence ID" value="KAI3715270.1"/>
    <property type="molecule type" value="Genomic_DNA"/>
</dbReference>
<dbReference type="Proteomes" id="UP001055879">
    <property type="component" value="Linkage Group LG07"/>
</dbReference>
<sequence length="834" mass="89823">MLHIALFRVVGGHGSLKMRKVERIFTPIIFFVLLIIGKAEIYIVTIEGEPVMSYIGGVRGFEATAVESDEKLDVTSDLVTSYSHHLELKHDTLLETLFDQGTYKKLYSYKHLINGFAVHISPEQADTLRQAPGVKSVDKDWKVRKLTTHTPQFLGLPTGVWPMGGGFDRAGEDIVIGFVDSGIFPHHPSFANHNTRPYGPLPKYRGKCEVDSDTKKSFCNGKIVGAQHFAEAAIAAGAFNPSVDFASPMDGDGHGSHTAAIAAGNNGIPVRVHGYEFGKASGMAPRARIAVYKALYRLFGGFVADVVAAIEQAVHDGVDILNLSVGPNSPPATTRTTFLNPFDATLLSAVKAGVFVAQAAGNGGPSAKSLVSYSPWIVSVAAAVDDRRYKNHLTLGNGKILAGLGLSPATSLNQKYTLVAANDVVLDSSVMKFSPTDCQRPEVLNKNMVKGNILLCGYSFNFVIGTASVKKVAETARSLGAIGFVLAVENVSPGTKFDPVPTGMPGILITDVSKSMELIDYYKASTSRDWTGRVKSFKAMGTIGEGLEPILHKSAPIVALFSARGPNIKDYSFRDADLLKPDILAPGSLIWASWSPNGTDEVNYLGENFAMISGTSMAAPHISGIAALVKQKHPHWSPAAIKSALMTTSNTLDRAEKPILAEQYSGSESLMFVPATPFDYGSGHVNPRAALDPGLIFDAGYEDYLGFLCTTPGINYHELLNYTHRPCNYTLGHPYNLNSPSITVSHLVRTQTVTRTVTNVNQEETYTITARMAPAIAIETSPPAMTLRPGASHRFTVTLTVRSLTGTYSFGEVLLKGSRGHKVRMPVVAMGYDR</sequence>
<protein>
    <submittedName>
        <fullName evidence="1">Uncharacterized protein</fullName>
    </submittedName>
</protein>
<reference evidence="2" key="1">
    <citation type="journal article" date="2022" name="Mol. Ecol. Resour.">
        <title>The genomes of chicory, endive, great burdock and yacon provide insights into Asteraceae palaeo-polyploidization history and plant inulin production.</title>
        <authorList>
            <person name="Fan W."/>
            <person name="Wang S."/>
            <person name="Wang H."/>
            <person name="Wang A."/>
            <person name="Jiang F."/>
            <person name="Liu H."/>
            <person name="Zhao H."/>
            <person name="Xu D."/>
            <person name="Zhang Y."/>
        </authorList>
    </citation>
    <scope>NUCLEOTIDE SEQUENCE [LARGE SCALE GENOMIC DNA]</scope>
    <source>
        <strain evidence="2">cv. Niubang</strain>
    </source>
</reference>
<evidence type="ECO:0000313" key="2">
    <source>
        <dbReference type="Proteomes" id="UP001055879"/>
    </source>
</evidence>
<proteinExistence type="predicted"/>